<proteinExistence type="predicted"/>
<reference evidence="1" key="1">
    <citation type="thesis" date="2020" institute="ProQuest LLC" country="789 East Eisenhower Parkway, Ann Arbor, MI, USA">
        <title>Comparative Genomics and Chromosome Evolution.</title>
        <authorList>
            <person name="Mudd A.B."/>
        </authorList>
    </citation>
    <scope>NUCLEOTIDE SEQUENCE</scope>
    <source>
        <strain evidence="1">237g6f4</strain>
        <tissue evidence="1">Blood</tissue>
    </source>
</reference>
<protein>
    <submittedName>
        <fullName evidence="1">Uncharacterized protein</fullName>
    </submittedName>
</protein>
<accession>A0AAV7AIU6</accession>
<organism evidence="1 2">
    <name type="scientific">Engystomops pustulosus</name>
    <name type="common">Tungara frog</name>
    <name type="synonym">Physalaemus pustulosus</name>
    <dbReference type="NCBI Taxonomy" id="76066"/>
    <lineage>
        <taxon>Eukaryota</taxon>
        <taxon>Metazoa</taxon>
        <taxon>Chordata</taxon>
        <taxon>Craniata</taxon>
        <taxon>Vertebrata</taxon>
        <taxon>Euteleostomi</taxon>
        <taxon>Amphibia</taxon>
        <taxon>Batrachia</taxon>
        <taxon>Anura</taxon>
        <taxon>Neobatrachia</taxon>
        <taxon>Hyloidea</taxon>
        <taxon>Leptodactylidae</taxon>
        <taxon>Leiuperinae</taxon>
        <taxon>Engystomops</taxon>
    </lineage>
</organism>
<gene>
    <name evidence="1" type="ORF">GDO81_017224</name>
</gene>
<sequence>MKNRHNKPNTAPPPHTVPLLKSPRRCPIINLPTVKFSPRFFVFLCYLHLMAYGSAPPLSPAHHGVCEMVRRSAVSHTVLTAKLIV</sequence>
<evidence type="ECO:0000313" key="2">
    <source>
        <dbReference type="Proteomes" id="UP000824782"/>
    </source>
</evidence>
<keyword evidence="2" id="KW-1185">Reference proteome</keyword>
<comment type="caution">
    <text evidence="1">The sequence shown here is derived from an EMBL/GenBank/DDBJ whole genome shotgun (WGS) entry which is preliminary data.</text>
</comment>
<dbReference type="EMBL" id="WNYA01000008">
    <property type="protein sequence ID" value="KAG8559041.1"/>
    <property type="molecule type" value="Genomic_DNA"/>
</dbReference>
<dbReference type="AlphaFoldDB" id="A0AAV7AIU6"/>
<dbReference type="Proteomes" id="UP000824782">
    <property type="component" value="Unassembled WGS sequence"/>
</dbReference>
<name>A0AAV7AIU6_ENGPU</name>
<evidence type="ECO:0000313" key="1">
    <source>
        <dbReference type="EMBL" id="KAG8559041.1"/>
    </source>
</evidence>